<feature type="compositionally biased region" description="Polar residues" evidence="1">
    <location>
        <begin position="132"/>
        <end position="141"/>
    </location>
</feature>
<comment type="caution">
    <text evidence="2">The sequence shown here is derived from an EMBL/GenBank/DDBJ whole genome shotgun (WGS) entry which is preliminary data.</text>
</comment>
<dbReference type="Proteomes" id="UP000828390">
    <property type="component" value="Unassembled WGS sequence"/>
</dbReference>
<gene>
    <name evidence="2" type="ORF">DPMN_054605</name>
</gene>
<evidence type="ECO:0000313" key="3">
    <source>
        <dbReference type="Proteomes" id="UP000828390"/>
    </source>
</evidence>
<name>A0A9D4CR07_DREPO</name>
<evidence type="ECO:0000256" key="1">
    <source>
        <dbReference type="SAM" id="MobiDB-lite"/>
    </source>
</evidence>
<reference evidence="2" key="1">
    <citation type="journal article" date="2019" name="bioRxiv">
        <title>The Genome of the Zebra Mussel, Dreissena polymorpha: A Resource for Invasive Species Research.</title>
        <authorList>
            <person name="McCartney M.A."/>
            <person name="Auch B."/>
            <person name="Kono T."/>
            <person name="Mallez S."/>
            <person name="Zhang Y."/>
            <person name="Obille A."/>
            <person name="Becker A."/>
            <person name="Abrahante J.E."/>
            <person name="Garbe J."/>
            <person name="Badalamenti J.P."/>
            <person name="Herman A."/>
            <person name="Mangelson H."/>
            <person name="Liachko I."/>
            <person name="Sullivan S."/>
            <person name="Sone E.D."/>
            <person name="Koren S."/>
            <person name="Silverstein K.A.T."/>
            <person name="Beckman K.B."/>
            <person name="Gohl D.M."/>
        </authorList>
    </citation>
    <scope>NUCLEOTIDE SEQUENCE</scope>
    <source>
        <strain evidence="2">Duluth1</strain>
        <tissue evidence="2">Whole animal</tissue>
    </source>
</reference>
<organism evidence="2 3">
    <name type="scientific">Dreissena polymorpha</name>
    <name type="common">Zebra mussel</name>
    <name type="synonym">Mytilus polymorpha</name>
    <dbReference type="NCBI Taxonomy" id="45954"/>
    <lineage>
        <taxon>Eukaryota</taxon>
        <taxon>Metazoa</taxon>
        <taxon>Spiralia</taxon>
        <taxon>Lophotrochozoa</taxon>
        <taxon>Mollusca</taxon>
        <taxon>Bivalvia</taxon>
        <taxon>Autobranchia</taxon>
        <taxon>Heteroconchia</taxon>
        <taxon>Euheterodonta</taxon>
        <taxon>Imparidentia</taxon>
        <taxon>Neoheterodontei</taxon>
        <taxon>Myida</taxon>
        <taxon>Dreissenoidea</taxon>
        <taxon>Dreissenidae</taxon>
        <taxon>Dreissena</taxon>
    </lineage>
</organism>
<proteinExistence type="predicted"/>
<dbReference type="EMBL" id="JAIWYP010000012">
    <property type="protein sequence ID" value="KAH3728646.1"/>
    <property type="molecule type" value="Genomic_DNA"/>
</dbReference>
<feature type="region of interest" description="Disordered" evidence="1">
    <location>
        <begin position="119"/>
        <end position="169"/>
    </location>
</feature>
<keyword evidence="3" id="KW-1185">Reference proteome</keyword>
<protein>
    <submittedName>
        <fullName evidence="2">Uncharacterized protein</fullName>
    </submittedName>
</protein>
<sequence>MTPGKEHQGMVTPAGRPGRALTVARRAACLCPRSNYEHFNCSIFYIRAGITAAVGNILDIQSILAQGSKVCPFQLREYARPASRHLTDQLTTRLGELLRCARGGIFTATAASELPRTTFDWSPPGFGRKTAPSWQDTSRLSVSRARNPRQTASVSGPTTSSSTSPRTRRRGQACGFLPLAGCECGRDRLILAFSKGFARASGPAEFGVLPGLARAAVRAPDVPSCEHRPATFGNCLLGDHC</sequence>
<reference evidence="2" key="2">
    <citation type="submission" date="2020-11" db="EMBL/GenBank/DDBJ databases">
        <authorList>
            <person name="McCartney M.A."/>
            <person name="Auch B."/>
            <person name="Kono T."/>
            <person name="Mallez S."/>
            <person name="Becker A."/>
            <person name="Gohl D.M."/>
            <person name="Silverstein K.A.T."/>
            <person name="Koren S."/>
            <person name="Bechman K.B."/>
            <person name="Herman A."/>
            <person name="Abrahante J.E."/>
            <person name="Garbe J."/>
        </authorList>
    </citation>
    <scope>NUCLEOTIDE SEQUENCE</scope>
    <source>
        <strain evidence="2">Duluth1</strain>
        <tissue evidence="2">Whole animal</tissue>
    </source>
</reference>
<dbReference type="AlphaFoldDB" id="A0A9D4CR07"/>
<accession>A0A9D4CR07</accession>
<evidence type="ECO:0000313" key="2">
    <source>
        <dbReference type="EMBL" id="KAH3728646.1"/>
    </source>
</evidence>